<dbReference type="OrthoDB" id="63267at2759"/>
<dbReference type="GO" id="GO:0004674">
    <property type="term" value="F:protein serine/threonine kinase activity"/>
    <property type="evidence" value="ECO:0007669"/>
    <property type="project" value="UniProtKB-KW"/>
</dbReference>
<evidence type="ECO:0000256" key="6">
    <source>
        <dbReference type="ARBA" id="ARBA00022840"/>
    </source>
</evidence>
<gene>
    <name evidence="10" type="ORF">KUCA_T00001130001</name>
</gene>
<evidence type="ECO:0000256" key="3">
    <source>
        <dbReference type="ARBA" id="ARBA00022679"/>
    </source>
</evidence>
<dbReference type="Gene3D" id="3.30.200.20">
    <property type="entry name" value="Phosphorylase Kinase, domain 1"/>
    <property type="match status" value="1"/>
</dbReference>
<dbReference type="GeneID" id="34518563"/>
<dbReference type="FunFam" id="3.30.200.20:FF:000042">
    <property type="entry name" value="Aurora kinase A"/>
    <property type="match status" value="1"/>
</dbReference>
<dbReference type="GO" id="GO:0005524">
    <property type="term" value="F:ATP binding"/>
    <property type="evidence" value="ECO:0007669"/>
    <property type="project" value="UniProtKB-KW"/>
</dbReference>
<dbReference type="InterPro" id="IPR000961">
    <property type="entry name" value="AGC-kinase_C"/>
</dbReference>
<dbReference type="Proteomes" id="UP000019384">
    <property type="component" value="Unassembled WGS sequence"/>
</dbReference>
<dbReference type="InterPro" id="IPR000719">
    <property type="entry name" value="Prot_kinase_dom"/>
</dbReference>
<feature type="domain" description="Protein kinase" evidence="8">
    <location>
        <begin position="110"/>
        <end position="369"/>
    </location>
</feature>
<evidence type="ECO:0000313" key="11">
    <source>
        <dbReference type="Proteomes" id="UP000019384"/>
    </source>
</evidence>
<evidence type="ECO:0000256" key="7">
    <source>
        <dbReference type="SAM" id="MobiDB-lite"/>
    </source>
</evidence>
<dbReference type="HOGENOM" id="CLU_000288_63_5_1"/>
<dbReference type="SMART" id="SM00220">
    <property type="entry name" value="S_TKc"/>
    <property type="match status" value="1"/>
</dbReference>
<dbReference type="SUPFAM" id="SSF56112">
    <property type="entry name" value="Protein kinase-like (PK-like)"/>
    <property type="match status" value="1"/>
</dbReference>
<evidence type="ECO:0000256" key="1">
    <source>
        <dbReference type="ARBA" id="ARBA00022527"/>
    </source>
</evidence>
<dbReference type="RefSeq" id="XP_022457175.1">
    <property type="nucleotide sequence ID" value="XM_022605736.1"/>
</dbReference>
<keyword evidence="4" id="KW-0547">Nucleotide-binding</keyword>
<proteinExistence type="predicted"/>
<dbReference type="EMBL" id="HG793125">
    <property type="protein sequence ID" value="CDK25163.1"/>
    <property type="molecule type" value="Genomic_DNA"/>
</dbReference>
<name>W6MHI6_9ASCO</name>
<evidence type="ECO:0000259" key="8">
    <source>
        <dbReference type="PROSITE" id="PS50011"/>
    </source>
</evidence>
<reference evidence="10" key="2">
    <citation type="submission" date="2014-02" db="EMBL/GenBank/DDBJ databases">
        <title>Complete DNA sequence of /Kuraishia capsulata/ illustrates novel genomic features among budding yeasts (/Saccharomycotina/).</title>
        <authorList>
            <person name="Morales L."/>
            <person name="Noel B."/>
            <person name="Porcel B."/>
            <person name="Marcet-Houben M."/>
            <person name="Hullo M-F."/>
            <person name="Sacerdot C."/>
            <person name="Tekaia F."/>
            <person name="Leh-Louis V."/>
            <person name="Despons L."/>
            <person name="Khanna V."/>
            <person name="Aury J-M."/>
            <person name="Barbe V."/>
            <person name="Couloux A."/>
            <person name="Labadie K."/>
            <person name="Pelletier E."/>
            <person name="Souciet J-L."/>
            <person name="Boekhout T."/>
            <person name="Gabaldon T."/>
            <person name="Wincker P."/>
            <person name="Dujon B."/>
        </authorList>
    </citation>
    <scope>NUCLEOTIDE SEQUENCE</scope>
    <source>
        <strain evidence="10">CBS 1993</strain>
    </source>
</reference>
<organism evidence="10 11">
    <name type="scientific">Kuraishia capsulata CBS 1993</name>
    <dbReference type="NCBI Taxonomy" id="1382522"/>
    <lineage>
        <taxon>Eukaryota</taxon>
        <taxon>Fungi</taxon>
        <taxon>Dikarya</taxon>
        <taxon>Ascomycota</taxon>
        <taxon>Saccharomycotina</taxon>
        <taxon>Pichiomycetes</taxon>
        <taxon>Pichiales</taxon>
        <taxon>Pichiaceae</taxon>
        <taxon>Kuraishia</taxon>
    </lineage>
</organism>
<dbReference type="SMART" id="SM00133">
    <property type="entry name" value="S_TK_X"/>
    <property type="match status" value="1"/>
</dbReference>
<dbReference type="PROSITE" id="PS51285">
    <property type="entry name" value="AGC_KINASE_CTER"/>
    <property type="match status" value="1"/>
</dbReference>
<dbReference type="STRING" id="1382522.W6MHI6"/>
<keyword evidence="6" id="KW-0067">ATP-binding</keyword>
<evidence type="ECO:0000259" key="9">
    <source>
        <dbReference type="PROSITE" id="PS51285"/>
    </source>
</evidence>
<evidence type="ECO:0000313" key="10">
    <source>
        <dbReference type="EMBL" id="CDK25163.1"/>
    </source>
</evidence>
<dbReference type="AlphaFoldDB" id="W6MHI6"/>
<evidence type="ECO:0000256" key="2">
    <source>
        <dbReference type="ARBA" id="ARBA00022553"/>
    </source>
</evidence>
<dbReference type="InterPro" id="IPR008271">
    <property type="entry name" value="Ser/Thr_kinase_AS"/>
</dbReference>
<evidence type="ECO:0008006" key="12">
    <source>
        <dbReference type="Google" id="ProtNLM"/>
    </source>
</evidence>
<keyword evidence="3" id="KW-0808">Transferase</keyword>
<dbReference type="Gene3D" id="1.10.510.10">
    <property type="entry name" value="Transferase(Phosphotransferase) domain 1"/>
    <property type="match status" value="1"/>
</dbReference>
<dbReference type="InterPro" id="IPR011009">
    <property type="entry name" value="Kinase-like_dom_sf"/>
</dbReference>
<keyword evidence="5" id="KW-0418">Kinase</keyword>
<keyword evidence="11" id="KW-1185">Reference proteome</keyword>
<accession>W6MHI6</accession>
<dbReference type="GO" id="GO:0005737">
    <property type="term" value="C:cytoplasm"/>
    <property type="evidence" value="ECO:0007669"/>
    <property type="project" value="EnsemblFungi"/>
</dbReference>
<evidence type="ECO:0000256" key="4">
    <source>
        <dbReference type="ARBA" id="ARBA00022741"/>
    </source>
</evidence>
<dbReference type="CDD" id="cd05123">
    <property type="entry name" value="STKc_AGC"/>
    <property type="match status" value="1"/>
</dbReference>
<sequence>MPQPMFRFDEEEAHTVDSQSGPPDYEVLELSDEEFVDQPGPTVLLGTSSASHGLHSFHLSARRKSSVLRRMSVGSILSQQSHEFTIKSYDTGKFNLEPEPQAAKVNISEFEPIKALGQGAYGKVILVKRKSTGQLFAQKELKKASVIVNKQVERTMAERTILAQISNHPNIVKLFYALHDHEKVYLLLEYIPGGELFRHLAQRRVFSESVSAFYTAQMALALKHLHGLGIVYRDLKPENCLLDSRGFLVLTDFGLSKESDETVSDKGFCKSIIGTPEYMAPEVLRGEDYSYGVDWWSLGAVLFDMITGNPPFTGNSHKAISDKIIRSKVAYPTYLSAYAKTLLSRLLNKNPAKRLGDDRWDDFKKERFFREIHWGKLFDQDPSIVPPIIPSISNPELAENFDEMFTSMKLSSFEEGSNIDIHPGPINIQENTVEYFNGFSYTAKGSFVNAYMRDHST</sequence>
<dbReference type="PROSITE" id="PS00108">
    <property type="entry name" value="PROTEIN_KINASE_ST"/>
    <property type="match status" value="1"/>
</dbReference>
<protein>
    <recommendedName>
        <fullName evidence="12">Protein kinase domain-containing protein</fullName>
    </recommendedName>
</protein>
<dbReference type="PANTHER" id="PTHR24351">
    <property type="entry name" value="RIBOSOMAL PROTEIN S6 KINASE"/>
    <property type="match status" value="1"/>
</dbReference>
<keyword evidence="2" id="KW-0597">Phosphoprotein</keyword>
<evidence type="ECO:0000256" key="5">
    <source>
        <dbReference type="ARBA" id="ARBA00022777"/>
    </source>
</evidence>
<feature type="region of interest" description="Disordered" evidence="7">
    <location>
        <begin position="1"/>
        <end position="23"/>
    </location>
</feature>
<dbReference type="PROSITE" id="PS50011">
    <property type="entry name" value="PROTEIN_KINASE_DOM"/>
    <property type="match status" value="1"/>
</dbReference>
<dbReference type="InterPro" id="IPR045270">
    <property type="entry name" value="STKc_AGC"/>
</dbReference>
<reference evidence="10" key="1">
    <citation type="submission" date="2013-12" db="EMBL/GenBank/DDBJ databases">
        <authorList>
            <person name="Genoscope - CEA"/>
        </authorList>
    </citation>
    <scope>NUCLEOTIDE SEQUENCE</scope>
    <source>
        <strain evidence="10">CBS 1993</strain>
    </source>
</reference>
<dbReference type="Pfam" id="PF00069">
    <property type="entry name" value="Pkinase"/>
    <property type="match status" value="1"/>
</dbReference>
<feature type="domain" description="AGC-kinase C-terminal" evidence="9">
    <location>
        <begin position="370"/>
        <end position="451"/>
    </location>
</feature>
<dbReference type="FunFam" id="1.10.510.10:FF:000048">
    <property type="entry name" value="Protein kinase C"/>
    <property type="match status" value="1"/>
</dbReference>
<keyword evidence="1" id="KW-0723">Serine/threonine-protein kinase</keyword>